<evidence type="ECO:0000256" key="18">
    <source>
        <dbReference type="PIRSR" id="PIRSR000732-1"/>
    </source>
</evidence>
<evidence type="ECO:0000256" key="3">
    <source>
        <dbReference type="ARBA" id="ARBA00002728"/>
    </source>
</evidence>
<evidence type="ECO:0000256" key="17">
    <source>
        <dbReference type="PIRNR" id="PIRNR000732"/>
    </source>
</evidence>
<keyword evidence="21" id="KW-0175">Coiled coil</keyword>
<dbReference type="OrthoDB" id="9765468at2"/>
<keyword evidence="14 17" id="KW-0418">Kinase</keyword>
<dbReference type="NCBIfam" id="TIGR01417">
    <property type="entry name" value="PTS_I_fam"/>
    <property type="match status" value="1"/>
</dbReference>
<evidence type="ECO:0000256" key="4">
    <source>
        <dbReference type="ARBA" id="ARBA00004496"/>
    </source>
</evidence>
<name>A0A1P8UJC7_9GAMM</name>
<dbReference type="InterPro" id="IPR036637">
    <property type="entry name" value="Phosphohistidine_dom_sf"/>
</dbReference>
<feature type="binding site" evidence="19">
    <location>
        <begin position="459"/>
        <end position="460"/>
    </location>
    <ligand>
        <name>phosphoenolpyruvate</name>
        <dbReference type="ChEBI" id="CHEBI:58702"/>
    </ligand>
</feature>
<dbReference type="InterPro" id="IPR008279">
    <property type="entry name" value="PEP-util_enz_mobile_dom"/>
</dbReference>
<dbReference type="InterPro" id="IPR036618">
    <property type="entry name" value="PtsI_HPr-bd_sf"/>
</dbReference>
<evidence type="ECO:0000313" key="26">
    <source>
        <dbReference type="Proteomes" id="UP000243807"/>
    </source>
</evidence>
<dbReference type="InterPro" id="IPR006318">
    <property type="entry name" value="PTS_EI-like"/>
</dbReference>
<comment type="similarity">
    <text evidence="5 17">Belongs to the PEP-utilizing enzyme family.</text>
</comment>
<evidence type="ECO:0000313" key="25">
    <source>
        <dbReference type="EMBL" id="APZ43946.1"/>
    </source>
</evidence>
<evidence type="ECO:0000256" key="12">
    <source>
        <dbReference type="ARBA" id="ARBA00022683"/>
    </source>
</evidence>
<evidence type="ECO:0000256" key="11">
    <source>
        <dbReference type="ARBA" id="ARBA00022679"/>
    </source>
</evidence>
<feature type="domain" description="PEP-utilising enzyme C-terminal" evidence="23">
    <location>
        <begin position="256"/>
        <end position="545"/>
    </location>
</feature>
<feature type="active site" description="Tele-phosphohistidine intermediate" evidence="18">
    <location>
        <position position="193"/>
    </location>
</feature>
<comment type="catalytic activity">
    <reaction evidence="1 17">
        <text>L-histidyl-[protein] + phosphoenolpyruvate = N(pros)-phospho-L-histidyl-[protein] + pyruvate</text>
        <dbReference type="Rhea" id="RHEA:23880"/>
        <dbReference type="Rhea" id="RHEA-COMP:9745"/>
        <dbReference type="Rhea" id="RHEA-COMP:9746"/>
        <dbReference type="ChEBI" id="CHEBI:15361"/>
        <dbReference type="ChEBI" id="CHEBI:29979"/>
        <dbReference type="ChEBI" id="CHEBI:58702"/>
        <dbReference type="ChEBI" id="CHEBI:64837"/>
        <dbReference type="EC" id="2.7.3.9"/>
    </reaction>
</comment>
<feature type="binding site" evidence="20">
    <location>
        <position position="436"/>
    </location>
    <ligand>
        <name>Mg(2+)</name>
        <dbReference type="ChEBI" id="CHEBI:18420"/>
    </ligand>
</feature>
<dbReference type="Pfam" id="PF05524">
    <property type="entry name" value="PEP-utilisers_N"/>
    <property type="match status" value="1"/>
</dbReference>
<dbReference type="PANTHER" id="PTHR46244">
    <property type="entry name" value="PHOSPHOENOLPYRUVATE-PROTEIN PHOSPHOTRANSFERASE"/>
    <property type="match status" value="1"/>
</dbReference>
<dbReference type="Gene3D" id="3.20.20.60">
    <property type="entry name" value="Phosphoenolpyruvate-binding domains"/>
    <property type="match status" value="1"/>
</dbReference>
<dbReference type="SUPFAM" id="SSF47831">
    <property type="entry name" value="Enzyme I of the PEP:sugar phosphotransferase system HPr-binding (sub)domain"/>
    <property type="match status" value="1"/>
</dbReference>
<dbReference type="Proteomes" id="UP000243807">
    <property type="component" value="Chromosome"/>
</dbReference>
<dbReference type="KEGG" id="afy:BW247_13300"/>
<accession>A0A1P8UJC7</accession>
<proteinExistence type="inferred from homology"/>
<dbReference type="SUPFAM" id="SSF51621">
    <property type="entry name" value="Phosphoenolpyruvate/pyruvate domain"/>
    <property type="match status" value="1"/>
</dbReference>
<feature type="active site" description="Proton donor" evidence="18">
    <location>
        <position position="507"/>
    </location>
</feature>
<dbReference type="GO" id="GO:0046872">
    <property type="term" value="F:metal ion binding"/>
    <property type="evidence" value="ECO:0007669"/>
    <property type="project" value="UniProtKB-KW"/>
</dbReference>
<keyword evidence="10 17" id="KW-0762">Sugar transport</keyword>
<evidence type="ECO:0000256" key="20">
    <source>
        <dbReference type="PIRSR" id="PIRSR000732-3"/>
    </source>
</evidence>
<feature type="binding site" evidence="19">
    <location>
        <position position="300"/>
    </location>
    <ligand>
        <name>phosphoenolpyruvate</name>
        <dbReference type="ChEBI" id="CHEBI:58702"/>
    </ligand>
</feature>
<sequence>MALLLNGIGIARGIAIGRVYHYAYATPDIRRQTLAAEAIEAEIERFNTALQATADELRAIKDRIPQTSPAEVGAFIDTHLLMLQDHLLARVPIEHIRALCCNAEWALKLQHDELIATFDAMADPYLRTRRDDVSHVVGRVLRRLHHGVAEPALASPPRASIVVAEDLSPSDVATLQQARIGGLVTEYGGPLSHTAILARSLGIPTLMGVHAAGRLLRDGERVILDGAAGLLLADADDALTQRFRQQMRAQQARGERLAALRDRPTVTADGAAVSLQANIELDSDIAAVRQVGADGVGLYRTEFLFMGRASVPDETEQYTAYRRAVRNLRGQPLTIRTLDLGGDKLSGAIDLGEQAPNPAMGLRAIRLSLREPGLFVPQLRAILRASAHGPVRLMLPMLTDLSELDHALGLIAGQRAALDAAGQRYDPAMPIGAMIEVPAAALMAEAFASRLDFLSIGTNDLIQYTLAIDRTDDAVNDLYDPLHPAVLRLIQLTLEGAARARVPVAMCGEMAGDPAYTRLLLGLGLREFSVPPNRHAEVKYVITQSHAGALEKAARTLSGLPERSARQQALQALNRGLQEPG</sequence>
<keyword evidence="13 17" id="KW-0479">Metal-binding</keyword>
<feature type="binding site" evidence="19">
    <location>
        <position position="336"/>
    </location>
    <ligand>
        <name>phosphoenolpyruvate</name>
        <dbReference type="ChEBI" id="CHEBI:58702"/>
    </ligand>
</feature>
<dbReference type="SUPFAM" id="SSF52009">
    <property type="entry name" value="Phosphohistidine domain"/>
    <property type="match status" value="1"/>
</dbReference>
<keyword evidence="8 17" id="KW-0813">Transport</keyword>
<gene>
    <name evidence="25" type="ORF">BW247_13300</name>
</gene>
<evidence type="ECO:0000256" key="9">
    <source>
        <dbReference type="ARBA" id="ARBA00022490"/>
    </source>
</evidence>
<evidence type="ECO:0000256" key="8">
    <source>
        <dbReference type="ARBA" id="ARBA00022448"/>
    </source>
</evidence>
<evidence type="ECO:0000256" key="15">
    <source>
        <dbReference type="ARBA" id="ARBA00022842"/>
    </source>
</evidence>
<keyword evidence="26" id="KW-1185">Reference proteome</keyword>
<dbReference type="EMBL" id="CP019434">
    <property type="protein sequence ID" value="APZ43946.1"/>
    <property type="molecule type" value="Genomic_DNA"/>
</dbReference>
<evidence type="ECO:0000256" key="21">
    <source>
        <dbReference type="SAM" id="Coils"/>
    </source>
</evidence>
<dbReference type="EC" id="2.7.3.9" evidence="6 17"/>
<comment type="cofactor">
    <cofactor evidence="2 17 20">
        <name>Mg(2+)</name>
        <dbReference type="ChEBI" id="CHEBI:18420"/>
    </cofactor>
</comment>
<evidence type="ECO:0000256" key="14">
    <source>
        <dbReference type="ARBA" id="ARBA00022777"/>
    </source>
</evidence>
<evidence type="ECO:0000259" key="22">
    <source>
        <dbReference type="Pfam" id="PF00391"/>
    </source>
</evidence>
<dbReference type="InterPro" id="IPR024692">
    <property type="entry name" value="PTS_EI"/>
</dbReference>
<evidence type="ECO:0000256" key="10">
    <source>
        <dbReference type="ARBA" id="ARBA00022597"/>
    </source>
</evidence>
<evidence type="ECO:0000256" key="6">
    <source>
        <dbReference type="ARBA" id="ARBA00012232"/>
    </source>
</evidence>
<evidence type="ECO:0000256" key="19">
    <source>
        <dbReference type="PIRSR" id="PIRSR000732-2"/>
    </source>
</evidence>
<dbReference type="Gene3D" id="1.10.274.10">
    <property type="entry name" value="PtsI, HPr-binding domain"/>
    <property type="match status" value="1"/>
</dbReference>
<dbReference type="Gene3D" id="3.50.30.10">
    <property type="entry name" value="Phosphohistidine domain"/>
    <property type="match status" value="1"/>
</dbReference>
<keyword evidence="9 17" id="KW-0963">Cytoplasm</keyword>
<dbReference type="RefSeq" id="WP_076837570.1">
    <property type="nucleotide sequence ID" value="NZ_CP019434.1"/>
</dbReference>
<dbReference type="PIRSF" id="PIRSF000732">
    <property type="entry name" value="PTS_enzyme_I"/>
    <property type="match status" value="1"/>
</dbReference>
<dbReference type="GO" id="GO:0008965">
    <property type="term" value="F:phosphoenolpyruvate-protein phosphotransferase activity"/>
    <property type="evidence" value="ECO:0007669"/>
    <property type="project" value="UniProtKB-EC"/>
</dbReference>
<feature type="coiled-coil region" evidence="21">
    <location>
        <begin position="36"/>
        <end position="63"/>
    </location>
</feature>
<dbReference type="PRINTS" id="PR01736">
    <property type="entry name" value="PHPHTRNFRASE"/>
</dbReference>
<evidence type="ECO:0000259" key="24">
    <source>
        <dbReference type="Pfam" id="PF05524"/>
    </source>
</evidence>
<dbReference type="Pfam" id="PF00391">
    <property type="entry name" value="PEP-utilizers"/>
    <property type="match status" value="1"/>
</dbReference>
<feature type="binding site" evidence="20">
    <location>
        <position position="460"/>
    </location>
    <ligand>
        <name>Mg(2+)</name>
        <dbReference type="ChEBI" id="CHEBI:18420"/>
    </ligand>
</feature>
<dbReference type="GO" id="GO:0016301">
    <property type="term" value="F:kinase activity"/>
    <property type="evidence" value="ECO:0007669"/>
    <property type="project" value="UniProtKB-KW"/>
</dbReference>
<dbReference type="GO" id="GO:0005737">
    <property type="term" value="C:cytoplasm"/>
    <property type="evidence" value="ECO:0007669"/>
    <property type="project" value="UniProtKB-SubCell"/>
</dbReference>
<feature type="domain" description="Phosphotransferase system enzyme I N-terminal" evidence="24">
    <location>
        <begin position="6"/>
        <end position="129"/>
    </location>
</feature>
<dbReference type="InterPro" id="IPR008731">
    <property type="entry name" value="PTS_EIN"/>
</dbReference>
<dbReference type="GO" id="GO:0009401">
    <property type="term" value="P:phosphoenolpyruvate-dependent sugar phosphotransferase system"/>
    <property type="evidence" value="ECO:0007669"/>
    <property type="project" value="UniProtKB-KW"/>
</dbReference>
<organism evidence="25 26">
    <name type="scientific">Acidihalobacter ferrooxydans</name>
    <dbReference type="NCBI Taxonomy" id="1765967"/>
    <lineage>
        <taxon>Bacteria</taxon>
        <taxon>Pseudomonadati</taxon>
        <taxon>Pseudomonadota</taxon>
        <taxon>Gammaproteobacteria</taxon>
        <taxon>Chromatiales</taxon>
        <taxon>Ectothiorhodospiraceae</taxon>
        <taxon>Acidihalobacter</taxon>
    </lineage>
</organism>
<keyword evidence="15 17" id="KW-0460">Magnesium</keyword>
<dbReference type="AlphaFoldDB" id="A0A1P8UJC7"/>
<dbReference type="PROSITE" id="PS00742">
    <property type="entry name" value="PEP_ENZYMES_2"/>
    <property type="match status" value="1"/>
</dbReference>
<evidence type="ECO:0000256" key="1">
    <source>
        <dbReference type="ARBA" id="ARBA00000683"/>
    </source>
</evidence>
<evidence type="ECO:0000256" key="16">
    <source>
        <dbReference type="ARBA" id="ARBA00033235"/>
    </source>
</evidence>
<dbReference type="InterPro" id="IPR023151">
    <property type="entry name" value="PEP_util_CS"/>
</dbReference>
<dbReference type="InterPro" id="IPR050499">
    <property type="entry name" value="PEP-utilizing_PTS_enzyme"/>
</dbReference>
<evidence type="ECO:0000256" key="2">
    <source>
        <dbReference type="ARBA" id="ARBA00001946"/>
    </source>
</evidence>
<keyword evidence="25" id="KW-0670">Pyruvate</keyword>
<keyword evidence="11 17" id="KW-0808">Transferase</keyword>
<protein>
    <recommendedName>
        <fullName evidence="7 17">Phosphoenolpyruvate-protein phosphotransferase</fullName>
        <ecNumber evidence="6 17">2.7.3.9</ecNumber>
    </recommendedName>
    <alternativeName>
        <fullName evidence="16 17">Phosphotransferase system, enzyme I</fullName>
    </alternativeName>
</protein>
<evidence type="ECO:0000259" key="23">
    <source>
        <dbReference type="Pfam" id="PF02896"/>
    </source>
</evidence>
<reference evidence="25 26" key="1">
    <citation type="submission" date="2017-01" db="EMBL/GenBank/DDBJ databases">
        <title>Draft sequence of Acidihalobacter ferrooxidans strain DSM 14175 (strain V8).</title>
        <authorList>
            <person name="Khaleque H.N."/>
            <person name="Ramsay J.P."/>
            <person name="Murphy R.J.T."/>
            <person name="Kaksonen A.H."/>
            <person name="Boxall N.J."/>
            <person name="Watkin E.L.J."/>
        </authorList>
    </citation>
    <scope>NUCLEOTIDE SEQUENCE [LARGE SCALE GENOMIC DNA]</scope>
    <source>
        <strain evidence="25 26">V8</strain>
    </source>
</reference>
<dbReference type="InterPro" id="IPR040442">
    <property type="entry name" value="Pyrv_kinase-like_dom_sf"/>
</dbReference>
<evidence type="ECO:0000256" key="7">
    <source>
        <dbReference type="ARBA" id="ARBA00016544"/>
    </source>
</evidence>
<dbReference type="InterPro" id="IPR015813">
    <property type="entry name" value="Pyrv/PenolPyrv_kinase-like_dom"/>
</dbReference>
<keyword evidence="12 17" id="KW-0598">Phosphotransferase system</keyword>
<dbReference type="InterPro" id="IPR000121">
    <property type="entry name" value="PEP_util_C"/>
</dbReference>
<evidence type="ECO:0000256" key="5">
    <source>
        <dbReference type="ARBA" id="ARBA00007837"/>
    </source>
</evidence>
<comment type="function">
    <text evidence="3 17">General (non sugar-specific) component of the phosphoenolpyruvate-dependent sugar phosphotransferase system (sugar PTS). This major carbohydrate active-transport system catalyzes the phosphorylation of incoming sugar substrates concomitantly with their translocation across the cell membrane. Enzyme I transfers the phosphoryl group from phosphoenolpyruvate (PEP) to the phosphoryl carrier protein (HPr).</text>
</comment>
<dbReference type="PANTHER" id="PTHR46244:SF3">
    <property type="entry name" value="PHOSPHOENOLPYRUVATE-PROTEIN PHOSPHOTRANSFERASE"/>
    <property type="match status" value="1"/>
</dbReference>
<comment type="subcellular location">
    <subcellularLocation>
        <location evidence="4 17">Cytoplasm</location>
    </subcellularLocation>
</comment>
<dbReference type="Pfam" id="PF02896">
    <property type="entry name" value="PEP-utilizers_C"/>
    <property type="match status" value="1"/>
</dbReference>
<dbReference type="STRING" id="1765967.BW247_13300"/>
<evidence type="ECO:0000256" key="13">
    <source>
        <dbReference type="ARBA" id="ARBA00022723"/>
    </source>
</evidence>
<feature type="binding site" evidence="19">
    <location>
        <position position="470"/>
    </location>
    <ligand>
        <name>phosphoenolpyruvate</name>
        <dbReference type="ChEBI" id="CHEBI:58702"/>
    </ligand>
</feature>
<feature type="domain" description="PEP-utilising enzyme mobile" evidence="22">
    <location>
        <begin position="158"/>
        <end position="229"/>
    </location>
</feature>